<keyword evidence="3" id="KW-1185">Reference proteome</keyword>
<evidence type="ECO:0000313" key="3">
    <source>
        <dbReference type="Proteomes" id="UP000271889"/>
    </source>
</evidence>
<dbReference type="AlphaFoldDB" id="A0A3P6QRT0"/>
<evidence type="ECO:0000259" key="1">
    <source>
        <dbReference type="Pfam" id="PF13600"/>
    </source>
</evidence>
<organism evidence="2 3">
    <name type="scientific">Cylicostephanus goldi</name>
    <name type="common">Nematode worm</name>
    <dbReference type="NCBI Taxonomy" id="71465"/>
    <lineage>
        <taxon>Eukaryota</taxon>
        <taxon>Metazoa</taxon>
        <taxon>Ecdysozoa</taxon>
        <taxon>Nematoda</taxon>
        <taxon>Chromadorea</taxon>
        <taxon>Rhabditida</taxon>
        <taxon>Rhabditina</taxon>
        <taxon>Rhabditomorpha</taxon>
        <taxon>Strongyloidea</taxon>
        <taxon>Strongylidae</taxon>
        <taxon>Cylicostephanus</taxon>
    </lineage>
</organism>
<reference evidence="2 3" key="1">
    <citation type="submission" date="2018-11" db="EMBL/GenBank/DDBJ databases">
        <authorList>
            <consortium name="Pathogen Informatics"/>
        </authorList>
    </citation>
    <scope>NUCLEOTIDE SEQUENCE [LARGE SCALE GENOMIC DNA]</scope>
</reference>
<evidence type="ECO:0000313" key="2">
    <source>
        <dbReference type="EMBL" id="VDK45433.1"/>
    </source>
</evidence>
<dbReference type="Proteomes" id="UP000271889">
    <property type="component" value="Unassembled WGS sequence"/>
</dbReference>
<dbReference type="PANTHER" id="PTHR31005:SF8">
    <property type="entry name" value="DUF4139 DOMAIN-CONTAINING PROTEIN"/>
    <property type="match status" value="1"/>
</dbReference>
<protein>
    <recommendedName>
        <fullName evidence="1">DUF4140 domain-containing protein</fullName>
    </recommendedName>
</protein>
<dbReference type="OrthoDB" id="5871409at2759"/>
<dbReference type="InterPro" id="IPR011935">
    <property type="entry name" value="CHP02231"/>
</dbReference>
<sequence length="156" mass="17600">MLDEAAPTVIKKECRDQQLARVVVFNDRAELKRVVECELKPGLNDVYLENVTNHIIYDSVRVDGRGDGFIHDVQLQDKPVTPEDTDSPKNVFEAKELRAKIDEKEQEVGSAVVSRPKTEGDSFTLDSGTLENLTSFFSFYDKSSTEIRAGKQFQCL</sequence>
<name>A0A3P6QRT0_CYLGO</name>
<proteinExistence type="predicted"/>
<accession>A0A3P6QRT0</accession>
<dbReference type="PANTHER" id="PTHR31005">
    <property type="entry name" value="DUF4139 DOMAIN-CONTAINING PROTEIN"/>
    <property type="match status" value="1"/>
</dbReference>
<dbReference type="InterPro" id="IPR025554">
    <property type="entry name" value="DUF4140"/>
</dbReference>
<gene>
    <name evidence="2" type="ORF">CGOC_LOCUS518</name>
</gene>
<dbReference type="EMBL" id="UYRV01000756">
    <property type="protein sequence ID" value="VDK45433.1"/>
    <property type="molecule type" value="Genomic_DNA"/>
</dbReference>
<feature type="domain" description="DUF4140" evidence="1">
    <location>
        <begin position="22"/>
        <end position="109"/>
    </location>
</feature>
<dbReference type="Pfam" id="PF13600">
    <property type="entry name" value="DUF4140"/>
    <property type="match status" value="1"/>
</dbReference>